<reference evidence="5 6" key="1">
    <citation type="submission" date="2012-05" db="EMBL/GenBank/DDBJ databases">
        <title>Genome sequence of Nitritalea halalkaliphila LW7.</title>
        <authorList>
            <person name="Jangir P.K."/>
            <person name="Singh A."/>
            <person name="Shivaji S."/>
            <person name="Sharma R."/>
        </authorList>
    </citation>
    <scope>NUCLEOTIDE SEQUENCE [LARGE SCALE GENOMIC DNA]</scope>
    <source>
        <strain evidence="5 6">LW7</strain>
    </source>
</reference>
<keyword evidence="2 3" id="KW-0694">RNA-binding</keyword>
<evidence type="ECO:0000259" key="4">
    <source>
        <dbReference type="PROSITE" id="PS50886"/>
    </source>
</evidence>
<dbReference type="GO" id="GO:0000049">
    <property type="term" value="F:tRNA binding"/>
    <property type="evidence" value="ECO:0007669"/>
    <property type="project" value="UniProtKB-UniRule"/>
</dbReference>
<dbReference type="Gene3D" id="2.40.50.140">
    <property type="entry name" value="Nucleic acid-binding proteins"/>
    <property type="match status" value="1"/>
</dbReference>
<dbReference type="OrthoDB" id="9794564at2"/>
<dbReference type="InterPro" id="IPR012340">
    <property type="entry name" value="NA-bd_OB-fold"/>
</dbReference>
<dbReference type="NCBIfam" id="TIGR02222">
    <property type="entry name" value="chap_CsaA"/>
    <property type="match status" value="1"/>
</dbReference>
<name>I5C165_9BACT</name>
<dbReference type="Proteomes" id="UP000005551">
    <property type="component" value="Unassembled WGS sequence"/>
</dbReference>
<evidence type="ECO:0000256" key="3">
    <source>
        <dbReference type="PROSITE-ProRule" id="PRU00209"/>
    </source>
</evidence>
<dbReference type="SUPFAM" id="SSF50249">
    <property type="entry name" value="Nucleic acid-binding proteins"/>
    <property type="match status" value="1"/>
</dbReference>
<gene>
    <name evidence="5" type="ORF">A3SI_13008</name>
</gene>
<protein>
    <submittedName>
        <fullName evidence="5">Putative tRNA-binding chaperone</fullName>
    </submittedName>
</protein>
<proteinExistence type="predicted"/>
<dbReference type="PANTHER" id="PTHR11586:SF37">
    <property type="entry name" value="TRNA-BINDING DOMAIN-CONTAINING PROTEIN"/>
    <property type="match status" value="1"/>
</dbReference>
<dbReference type="NCBIfam" id="NF007494">
    <property type="entry name" value="PRK10089.1-3"/>
    <property type="match status" value="1"/>
</dbReference>
<dbReference type="CDD" id="cd02798">
    <property type="entry name" value="tRNA_bind_CsaA"/>
    <property type="match status" value="1"/>
</dbReference>
<dbReference type="PANTHER" id="PTHR11586">
    <property type="entry name" value="TRNA-AMINOACYLATION COFACTOR ARC1 FAMILY MEMBER"/>
    <property type="match status" value="1"/>
</dbReference>
<keyword evidence="1 3" id="KW-0820">tRNA-binding</keyword>
<dbReference type="EMBL" id="AJYA01000029">
    <property type="protein sequence ID" value="EIM75567.1"/>
    <property type="molecule type" value="Genomic_DNA"/>
</dbReference>
<dbReference type="PROSITE" id="PS50886">
    <property type="entry name" value="TRBD"/>
    <property type="match status" value="1"/>
</dbReference>
<evidence type="ECO:0000256" key="1">
    <source>
        <dbReference type="ARBA" id="ARBA00022555"/>
    </source>
</evidence>
<dbReference type="PATRIC" id="fig|1189621.3.peg.2715"/>
<keyword evidence="6" id="KW-1185">Reference proteome</keyword>
<evidence type="ECO:0000256" key="2">
    <source>
        <dbReference type="ARBA" id="ARBA00022884"/>
    </source>
</evidence>
<dbReference type="Pfam" id="PF01588">
    <property type="entry name" value="tRNA_bind"/>
    <property type="match status" value="1"/>
</dbReference>
<dbReference type="STRING" id="1189621.A3SI_13008"/>
<dbReference type="InterPro" id="IPR051270">
    <property type="entry name" value="Tyrosine-tRNA_ligase_regulator"/>
</dbReference>
<dbReference type="InterPro" id="IPR002547">
    <property type="entry name" value="tRNA-bd_dom"/>
</dbReference>
<dbReference type="InterPro" id="IPR008231">
    <property type="entry name" value="CsaA"/>
</dbReference>
<dbReference type="RefSeq" id="WP_009055768.1">
    <property type="nucleotide sequence ID" value="NZ_AJYA01000029.1"/>
</dbReference>
<dbReference type="NCBIfam" id="NF007495">
    <property type="entry name" value="PRK10089.1-4"/>
    <property type="match status" value="1"/>
</dbReference>
<accession>I5C165</accession>
<organism evidence="5 6">
    <name type="scientific">Nitritalea halalkaliphila LW7</name>
    <dbReference type="NCBI Taxonomy" id="1189621"/>
    <lineage>
        <taxon>Bacteria</taxon>
        <taxon>Pseudomonadati</taxon>
        <taxon>Bacteroidota</taxon>
        <taxon>Cytophagia</taxon>
        <taxon>Cytophagales</taxon>
        <taxon>Cyclobacteriaceae</taxon>
        <taxon>Nitritalea</taxon>
    </lineage>
</organism>
<sequence length="111" mass="12263">MQTLDFTDFQKIELRIGTIIRTEAFPEARKPAYKLWVDLGELGIKKSSAQLTVRYQVHELVGKQVLCVCNLAPRQIGPFLSEILVTGFSDENGGIVLASVEAPVPNGARLH</sequence>
<comment type="caution">
    <text evidence="5">The sequence shown here is derived from an EMBL/GenBank/DDBJ whole genome shotgun (WGS) entry which is preliminary data.</text>
</comment>
<evidence type="ECO:0000313" key="6">
    <source>
        <dbReference type="Proteomes" id="UP000005551"/>
    </source>
</evidence>
<evidence type="ECO:0000313" key="5">
    <source>
        <dbReference type="EMBL" id="EIM75567.1"/>
    </source>
</evidence>
<dbReference type="FunFam" id="2.40.50.140:FF:000165">
    <property type="entry name" value="Chaperone CsaA"/>
    <property type="match status" value="1"/>
</dbReference>
<dbReference type="AlphaFoldDB" id="I5C165"/>
<feature type="domain" description="TRNA-binding" evidence="4">
    <location>
        <begin position="8"/>
        <end position="111"/>
    </location>
</feature>